<dbReference type="AlphaFoldDB" id="A0A1I6QI61"/>
<sequence length="320" mass="34031">MRDILLALFLCMFFALLPARLYAPLREGGSVLRESFSLPPLRTPPAPAFPETPREGTPPAPSGPRIATGPDSGTGIAPPAPKTESSTQELAAPKPRGGRLRPRSARLFAGPGDLSPDDFAAYGVIAFNGAPKVAVDASDSEVARHRMICEAFLATLAPRPAQATPSPARIVVTVWPMQSSASAERATQAPPGEACPIALQRYRMPIAHVAISAAVDSGLLNPFRRGPFLMAWQPGAAFASPGKPILFDDLSDVTRAEEARARFARWDSDIGLEENYARALVERMGRIAYTRLQLRAWADGPGATWLRALPLPGPAGDGDG</sequence>
<evidence type="ECO:0000256" key="1">
    <source>
        <dbReference type="SAM" id="MobiDB-lite"/>
    </source>
</evidence>
<evidence type="ECO:0000313" key="2">
    <source>
        <dbReference type="EMBL" id="SFS52114.1"/>
    </source>
</evidence>
<feature type="compositionally biased region" description="Pro residues" evidence="1">
    <location>
        <begin position="41"/>
        <end position="62"/>
    </location>
</feature>
<dbReference type="OrthoDB" id="7867308at2"/>
<dbReference type="RefSeq" id="WP_092419140.1">
    <property type="nucleotide sequence ID" value="NZ_FNCL01000001.1"/>
</dbReference>
<protein>
    <submittedName>
        <fullName evidence="2">Uncharacterized protein</fullName>
    </submittedName>
</protein>
<dbReference type="STRING" id="311180.SAMN04488050_10288"/>
<dbReference type="EMBL" id="FOZW01000002">
    <property type="protein sequence ID" value="SFS52114.1"/>
    <property type="molecule type" value="Genomic_DNA"/>
</dbReference>
<organism evidence="2 3">
    <name type="scientific">Alloyangia pacifica</name>
    <dbReference type="NCBI Taxonomy" id="311180"/>
    <lineage>
        <taxon>Bacteria</taxon>
        <taxon>Pseudomonadati</taxon>
        <taxon>Pseudomonadota</taxon>
        <taxon>Alphaproteobacteria</taxon>
        <taxon>Rhodobacterales</taxon>
        <taxon>Roseobacteraceae</taxon>
        <taxon>Alloyangia</taxon>
    </lineage>
</organism>
<gene>
    <name evidence="2" type="ORF">SAMN04488050_10288</name>
</gene>
<proteinExistence type="predicted"/>
<name>A0A1I6QI61_9RHOB</name>
<reference evidence="3" key="1">
    <citation type="submission" date="2016-10" db="EMBL/GenBank/DDBJ databases">
        <authorList>
            <person name="Varghese N."/>
            <person name="Submissions S."/>
        </authorList>
    </citation>
    <scope>NUCLEOTIDE SEQUENCE [LARGE SCALE GENOMIC DNA]</scope>
    <source>
        <strain evidence="3">DSM 26894</strain>
    </source>
</reference>
<accession>A0A1I6QI61</accession>
<keyword evidence="3" id="KW-1185">Reference proteome</keyword>
<evidence type="ECO:0000313" key="3">
    <source>
        <dbReference type="Proteomes" id="UP000199392"/>
    </source>
</evidence>
<feature type="region of interest" description="Disordered" evidence="1">
    <location>
        <begin position="35"/>
        <end position="102"/>
    </location>
</feature>
<dbReference type="Proteomes" id="UP000199392">
    <property type="component" value="Unassembled WGS sequence"/>
</dbReference>